<dbReference type="RefSeq" id="WP_077967139.1">
    <property type="nucleotide sequence ID" value="NZ_CP045178.1"/>
</dbReference>
<accession>A0A1V4ABS5</accession>
<proteinExistence type="predicted"/>
<name>A0A1V4ABS5_9ACTN</name>
<sequence>MTSRISSRLSVRGLASAAALLLSAALLVPATGAQATPGPGTEADPFQVLVFSKTAGFRHDSIPAGIQALTELGTEGDFTVTATEDAAAFTPANLSTYEAVVFLSTTGDVLDDTQQNALKGYVDSGGGYLGVHAAADTEYDWPYYETLVGAWFKSHPAVQQAEVVTEDRSHPATAHFDETWAHTDELYNYRTNPRARVHVLQNLDETSYSGGEMGGDHPITWCHQQGAGRSFYTGLGHTAESYADEDFRLLLLGGVRYAAGAVGADCGVDGE</sequence>
<dbReference type="EMBL" id="MVFC01000006">
    <property type="protein sequence ID" value="OON80883.1"/>
    <property type="molecule type" value="Genomic_DNA"/>
</dbReference>
<evidence type="ECO:0000256" key="1">
    <source>
        <dbReference type="SAM" id="SignalP"/>
    </source>
</evidence>
<evidence type="ECO:0000313" key="3">
    <source>
        <dbReference type="EMBL" id="OON80883.1"/>
    </source>
</evidence>
<feature type="chain" id="PRO_5013319487" evidence="1">
    <location>
        <begin position="36"/>
        <end position="271"/>
    </location>
</feature>
<feature type="signal peptide" evidence="1">
    <location>
        <begin position="1"/>
        <end position="35"/>
    </location>
</feature>
<dbReference type="PANTHER" id="PTHR40469:SF2">
    <property type="entry name" value="GALACTOSE-BINDING DOMAIN-LIKE SUPERFAMILY PROTEIN"/>
    <property type="match status" value="1"/>
</dbReference>
<organism evidence="3 4">
    <name type="scientific">Streptomyces tsukubensis</name>
    <dbReference type="NCBI Taxonomy" id="83656"/>
    <lineage>
        <taxon>Bacteria</taxon>
        <taxon>Bacillati</taxon>
        <taxon>Actinomycetota</taxon>
        <taxon>Actinomycetes</taxon>
        <taxon>Kitasatosporales</taxon>
        <taxon>Streptomycetaceae</taxon>
        <taxon>Streptomyces</taxon>
    </lineage>
</organism>
<dbReference type="STRING" id="83656.B1H18_10925"/>
<feature type="domain" description="ThuA-like" evidence="2">
    <location>
        <begin position="47"/>
        <end position="258"/>
    </location>
</feature>
<dbReference type="InterPro" id="IPR029062">
    <property type="entry name" value="Class_I_gatase-like"/>
</dbReference>
<dbReference type="AlphaFoldDB" id="A0A1V4ABS5"/>
<dbReference type="Gene3D" id="3.40.50.880">
    <property type="match status" value="1"/>
</dbReference>
<gene>
    <name evidence="3" type="ORF">B1H18_10925</name>
</gene>
<comment type="caution">
    <text evidence="3">The sequence shown here is derived from an EMBL/GenBank/DDBJ whole genome shotgun (WGS) entry which is preliminary data.</text>
</comment>
<dbReference type="SUPFAM" id="SSF52317">
    <property type="entry name" value="Class I glutamine amidotransferase-like"/>
    <property type="match status" value="1"/>
</dbReference>
<reference evidence="3 4" key="1">
    <citation type="submission" date="2017-02" db="EMBL/GenBank/DDBJ databases">
        <title>Draft Genome Sequence of Streptomyces tsukubaensis F601, a Producer of the immunosuppressant tacrolimus FK506.</title>
        <authorList>
            <person name="Zong G."/>
            <person name="Zhong C."/>
            <person name="Fu J."/>
            <person name="Qin R."/>
            <person name="Cao G."/>
        </authorList>
    </citation>
    <scope>NUCLEOTIDE SEQUENCE [LARGE SCALE GENOMIC DNA]</scope>
    <source>
        <strain evidence="3 4">F601</strain>
    </source>
</reference>
<dbReference type="PANTHER" id="PTHR40469">
    <property type="entry name" value="SECRETED GLYCOSYL HYDROLASE"/>
    <property type="match status" value="1"/>
</dbReference>
<dbReference type="Pfam" id="PF06283">
    <property type="entry name" value="ThuA"/>
    <property type="match status" value="1"/>
</dbReference>
<dbReference type="Proteomes" id="UP000190539">
    <property type="component" value="Unassembled WGS sequence"/>
</dbReference>
<evidence type="ECO:0000259" key="2">
    <source>
        <dbReference type="Pfam" id="PF06283"/>
    </source>
</evidence>
<protein>
    <submittedName>
        <fullName evidence="3">Crp/Fnr family transcriptional regulator</fullName>
    </submittedName>
</protein>
<keyword evidence="1" id="KW-0732">Signal</keyword>
<evidence type="ECO:0000313" key="4">
    <source>
        <dbReference type="Proteomes" id="UP000190539"/>
    </source>
</evidence>
<keyword evidence="4" id="KW-1185">Reference proteome</keyword>
<dbReference type="InterPro" id="IPR029010">
    <property type="entry name" value="ThuA-like"/>
</dbReference>
<dbReference type="OrthoDB" id="9816308at2"/>